<reference evidence="3 4" key="1">
    <citation type="submission" date="2018-01" db="EMBL/GenBank/DDBJ databases">
        <title>G. obscuriglobus.</title>
        <authorList>
            <person name="Franke J."/>
            <person name="Blomberg W."/>
            <person name="Selmecki A."/>
        </authorList>
    </citation>
    <scope>NUCLEOTIDE SEQUENCE [LARGE SCALE GENOMIC DNA]</scope>
    <source>
        <strain evidence="3 4">DSM 5831</strain>
    </source>
</reference>
<dbReference type="GO" id="GO:0006139">
    <property type="term" value="P:nucleobase-containing compound metabolic process"/>
    <property type="evidence" value="ECO:0007669"/>
    <property type="project" value="InterPro"/>
</dbReference>
<evidence type="ECO:0000256" key="1">
    <source>
        <dbReference type="SAM" id="MobiDB-lite"/>
    </source>
</evidence>
<dbReference type="SUPFAM" id="SSF53098">
    <property type="entry name" value="Ribonuclease H-like"/>
    <property type="match status" value="1"/>
</dbReference>
<dbReference type="InterPro" id="IPR051086">
    <property type="entry name" value="RNase_D-like"/>
</dbReference>
<feature type="domain" description="3'-5' exonuclease" evidence="2">
    <location>
        <begin position="53"/>
        <end position="187"/>
    </location>
</feature>
<sequence>MHVAPAVASEVSDVGSVAARAADDPTPRPENVEPAPVVSERPAPFPTADAAGVREIADALQGWAGPVAVDTETTGLDPARDRVRLIQVAAGQDVALIDVFAFADPVADLRPLFAALADKEQVGHNLQFDLRFLAPFEFVPGKVFDTILASRVRHAGDRAESNGRFRHGLGDAAARELGRSLDKSEQTPTGPGRSPPHNSGTPRPTPRCCYRSQARSGKS</sequence>
<protein>
    <recommendedName>
        <fullName evidence="2">3'-5' exonuclease domain-containing protein</fullName>
    </recommendedName>
</protein>
<evidence type="ECO:0000259" key="2">
    <source>
        <dbReference type="Pfam" id="PF01612"/>
    </source>
</evidence>
<evidence type="ECO:0000313" key="3">
    <source>
        <dbReference type="EMBL" id="AWM36939.1"/>
    </source>
</evidence>
<dbReference type="Gene3D" id="3.30.420.10">
    <property type="entry name" value="Ribonuclease H-like superfamily/Ribonuclease H"/>
    <property type="match status" value="1"/>
</dbReference>
<dbReference type="InterPro" id="IPR036397">
    <property type="entry name" value="RNaseH_sf"/>
</dbReference>
<dbReference type="Proteomes" id="UP000245802">
    <property type="component" value="Chromosome"/>
</dbReference>
<proteinExistence type="predicted"/>
<dbReference type="GO" id="GO:0003676">
    <property type="term" value="F:nucleic acid binding"/>
    <property type="evidence" value="ECO:0007669"/>
    <property type="project" value="InterPro"/>
</dbReference>
<dbReference type="Pfam" id="PF01612">
    <property type="entry name" value="DNA_pol_A_exo1"/>
    <property type="match status" value="1"/>
</dbReference>
<name>A0A2Z3GRF4_9BACT</name>
<feature type="region of interest" description="Disordered" evidence="1">
    <location>
        <begin position="175"/>
        <end position="219"/>
    </location>
</feature>
<feature type="region of interest" description="Disordered" evidence="1">
    <location>
        <begin position="1"/>
        <end position="44"/>
    </location>
</feature>
<dbReference type="OrthoDB" id="9806424at2"/>
<dbReference type="AlphaFoldDB" id="A0A2Z3GRF4"/>
<dbReference type="InterPro" id="IPR012337">
    <property type="entry name" value="RNaseH-like_sf"/>
</dbReference>
<dbReference type="PANTHER" id="PTHR47649:SF1">
    <property type="entry name" value="RIBONUCLEASE D"/>
    <property type="match status" value="1"/>
</dbReference>
<dbReference type="GO" id="GO:0008408">
    <property type="term" value="F:3'-5' exonuclease activity"/>
    <property type="evidence" value="ECO:0007669"/>
    <property type="project" value="InterPro"/>
</dbReference>
<dbReference type="EMBL" id="CP025958">
    <property type="protein sequence ID" value="AWM36939.1"/>
    <property type="molecule type" value="Genomic_DNA"/>
</dbReference>
<dbReference type="KEGG" id="gog:C1280_07845"/>
<evidence type="ECO:0000313" key="4">
    <source>
        <dbReference type="Proteomes" id="UP000245802"/>
    </source>
</evidence>
<organism evidence="3 4">
    <name type="scientific">Gemmata obscuriglobus</name>
    <dbReference type="NCBI Taxonomy" id="114"/>
    <lineage>
        <taxon>Bacteria</taxon>
        <taxon>Pseudomonadati</taxon>
        <taxon>Planctomycetota</taxon>
        <taxon>Planctomycetia</taxon>
        <taxon>Gemmatales</taxon>
        <taxon>Gemmataceae</taxon>
        <taxon>Gemmata</taxon>
    </lineage>
</organism>
<keyword evidence="4" id="KW-1185">Reference proteome</keyword>
<feature type="compositionally biased region" description="Basic and acidic residues" evidence="1">
    <location>
        <begin position="175"/>
        <end position="185"/>
    </location>
</feature>
<gene>
    <name evidence="3" type="ORF">C1280_07845</name>
</gene>
<feature type="compositionally biased region" description="Basic and acidic residues" evidence="1">
    <location>
        <begin position="21"/>
        <end position="31"/>
    </location>
</feature>
<dbReference type="InterPro" id="IPR002562">
    <property type="entry name" value="3'-5'_exonuclease_dom"/>
</dbReference>
<accession>A0A2Z3GRF4</accession>
<dbReference type="PANTHER" id="PTHR47649">
    <property type="entry name" value="RIBONUCLEASE D"/>
    <property type="match status" value="1"/>
</dbReference>